<feature type="compositionally biased region" description="Basic and acidic residues" evidence="1">
    <location>
        <begin position="383"/>
        <end position="401"/>
    </location>
</feature>
<evidence type="ECO:0000256" key="1">
    <source>
        <dbReference type="SAM" id="MobiDB-lite"/>
    </source>
</evidence>
<feature type="region of interest" description="Disordered" evidence="1">
    <location>
        <begin position="214"/>
        <end position="444"/>
    </location>
</feature>
<gene>
    <name evidence="2" type="ORF">B0T17DRAFT_333869</name>
</gene>
<feature type="region of interest" description="Disordered" evidence="1">
    <location>
        <begin position="543"/>
        <end position="602"/>
    </location>
</feature>
<feature type="compositionally biased region" description="Acidic residues" evidence="1">
    <location>
        <begin position="273"/>
        <end position="283"/>
    </location>
</feature>
<feature type="compositionally biased region" description="Basic and acidic residues" evidence="1">
    <location>
        <begin position="284"/>
        <end position="294"/>
    </location>
</feature>
<feature type="region of interest" description="Disordered" evidence="1">
    <location>
        <begin position="680"/>
        <end position="728"/>
    </location>
</feature>
<protein>
    <submittedName>
        <fullName evidence="2">Uncharacterized protein</fullName>
    </submittedName>
</protein>
<feature type="compositionally biased region" description="Polar residues" evidence="1">
    <location>
        <begin position="579"/>
        <end position="595"/>
    </location>
</feature>
<reference evidence="2" key="1">
    <citation type="submission" date="2023-06" db="EMBL/GenBank/DDBJ databases">
        <title>Genome-scale phylogeny and comparative genomics of the fungal order Sordariales.</title>
        <authorList>
            <consortium name="Lawrence Berkeley National Laboratory"/>
            <person name="Hensen N."/>
            <person name="Bonometti L."/>
            <person name="Westerberg I."/>
            <person name="Brannstrom I.O."/>
            <person name="Guillou S."/>
            <person name="Cros-Aarteil S."/>
            <person name="Calhoun S."/>
            <person name="Haridas S."/>
            <person name="Kuo A."/>
            <person name="Mondo S."/>
            <person name="Pangilinan J."/>
            <person name="Riley R."/>
            <person name="LaButti K."/>
            <person name="Andreopoulos B."/>
            <person name="Lipzen A."/>
            <person name="Chen C."/>
            <person name="Yanf M."/>
            <person name="Daum C."/>
            <person name="Ng V."/>
            <person name="Clum A."/>
            <person name="Steindorff A."/>
            <person name="Ohm R."/>
            <person name="Martin F."/>
            <person name="Silar P."/>
            <person name="Natvig D."/>
            <person name="Lalanne C."/>
            <person name="Gautier V."/>
            <person name="Ament-velasquez S.L."/>
            <person name="Kruys A."/>
            <person name="Hutchinson M.I."/>
            <person name="Powell A.J."/>
            <person name="Barry K."/>
            <person name="Miller A.N."/>
            <person name="Grigoriev I.V."/>
            <person name="Debuchy R."/>
            <person name="Gladieux P."/>
            <person name="Thoren M.H."/>
            <person name="Johannesson H."/>
        </authorList>
    </citation>
    <scope>NUCLEOTIDE SEQUENCE</scope>
    <source>
        <strain evidence="2">SMH3391-2</strain>
    </source>
</reference>
<dbReference type="Proteomes" id="UP001174934">
    <property type="component" value="Unassembled WGS sequence"/>
</dbReference>
<feature type="compositionally biased region" description="Polar residues" evidence="1">
    <location>
        <begin position="1"/>
        <end position="11"/>
    </location>
</feature>
<feature type="compositionally biased region" description="Basic and acidic residues" evidence="1">
    <location>
        <begin position="716"/>
        <end position="728"/>
    </location>
</feature>
<feature type="compositionally biased region" description="Basic residues" evidence="1">
    <location>
        <begin position="144"/>
        <end position="157"/>
    </location>
</feature>
<feature type="compositionally biased region" description="Basic and acidic residues" evidence="1">
    <location>
        <begin position="409"/>
        <end position="422"/>
    </location>
</feature>
<accession>A0AA39WMV6</accession>
<name>A0AA39WMV6_9PEZI</name>
<feature type="region of interest" description="Disordered" evidence="1">
    <location>
        <begin position="1"/>
        <end position="172"/>
    </location>
</feature>
<feature type="compositionally biased region" description="Basic residues" evidence="1">
    <location>
        <begin position="566"/>
        <end position="576"/>
    </location>
</feature>
<dbReference type="EMBL" id="JAULSR010000005">
    <property type="protein sequence ID" value="KAK0618332.1"/>
    <property type="molecule type" value="Genomic_DNA"/>
</dbReference>
<evidence type="ECO:0000313" key="3">
    <source>
        <dbReference type="Proteomes" id="UP001174934"/>
    </source>
</evidence>
<organism evidence="2 3">
    <name type="scientific">Bombardia bombarda</name>
    <dbReference type="NCBI Taxonomy" id="252184"/>
    <lineage>
        <taxon>Eukaryota</taxon>
        <taxon>Fungi</taxon>
        <taxon>Dikarya</taxon>
        <taxon>Ascomycota</taxon>
        <taxon>Pezizomycotina</taxon>
        <taxon>Sordariomycetes</taxon>
        <taxon>Sordariomycetidae</taxon>
        <taxon>Sordariales</taxon>
        <taxon>Lasiosphaeriaceae</taxon>
        <taxon>Bombardia</taxon>
    </lineage>
</organism>
<dbReference type="AlphaFoldDB" id="A0AA39WMV6"/>
<sequence>MDCLPPQNQQLGPRDPMAMPQTTGTRPKTKTKTKPEDRILMSYPKQTLHLGLNRISFERQSPEVQTNEYDEAKWHMPPPQSTQFNSDMRTKTVVPSGAAADNYHSNSHGQWDASKEPELNGGGQENEKGSVNGKGQTWMDRILKKYNIRPRKQKAKSKKEGNSRSQNGLGRTLCKRLKRKLGLSSHNNDSTAQIQQQQQQQHPLPMPLLQQSMMMDGSSEGHDGINSHAAPYPSTNPRHASQKHANHRPPRNLAVPQPAYLESNSESASEIPLEPESESESDPVLDKTQADGHLHAPRGALQMQPPRPSNGNGRLAEYRGREYVHEEPRLKTRQGVVANRKATLASSYPTPNPYGERHPRAHASHYQHEQTFEDADWVPSSSREQRGQADAGYDRNIDRNDGITIPVLPREKRPQYQQHDAEAGPSCQVPPPFMALGARGGFPPLGPGGIRGDEEDAYAKQRWQRNPTVPDGGSRPLVFKEPILRNAYEKASSYPPPPPPPVAMHNENNPRAACQTGNNPPPAVTRHLRNDHTRNDHRVVHHTSRHPIADAYGPPTIPERFSSSRWRPRSSRRQRKASVESSSAASQRASWNPFNLPSPPRNQPLFGDSDWLSLPRLVLSLRPSRANLAGCVRGGVSGGELISARADDSGVSGLSVSGSTSSKAAAAAAVITARRDSATVPASDGRLERIPSMDSDSDSDSAVGMVEEGNGNGKGKGKEPEVIKRERIPSQAPAVSIAVDDAPLVSEAWWKDIERVGWDLDGGGGPLSS</sequence>
<feature type="region of interest" description="Disordered" evidence="1">
    <location>
        <begin position="489"/>
        <end position="528"/>
    </location>
</feature>
<feature type="compositionally biased region" description="Basic residues" evidence="1">
    <location>
        <begin position="240"/>
        <end position="250"/>
    </location>
</feature>
<proteinExistence type="predicted"/>
<feature type="compositionally biased region" description="Basic and acidic residues" evidence="1">
    <location>
        <begin position="316"/>
        <end position="330"/>
    </location>
</feature>
<comment type="caution">
    <text evidence="2">The sequence shown here is derived from an EMBL/GenBank/DDBJ whole genome shotgun (WGS) entry which is preliminary data.</text>
</comment>
<evidence type="ECO:0000313" key="2">
    <source>
        <dbReference type="EMBL" id="KAK0618332.1"/>
    </source>
</evidence>
<keyword evidence="3" id="KW-1185">Reference proteome</keyword>